<dbReference type="AlphaFoldDB" id="W2HVU2"/>
<sequence length="38" mass="4041">MAISTNGSETGPQVPRSSNRKTKRNEKHASSCTPSAKP</sequence>
<reference evidence="2" key="1">
    <citation type="submission" date="2013-11" db="EMBL/GenBank/DDBJ databases">
        <title>The Genome Sequence of Phytophthora parasitica CJ02B3.</title>
        <authorList>
            <consortium name="The Broad Institute Genomics Platform"/>
            <person name="Russ C."/>
            <person name="Tyler B."/>
            <person name="Panabieres F."/>
            <person name="Shan W."/>
            <person name="Tripathy S."/>
            <person name="Grunwald N."/>
            <person name="Machado M."/>
            <person name="Johnson C.S."/>
            <person name="Arredondo F."/>
            <person name="Hong C."/>
            <person name="Coffey M."/>
            <person name="Young S.K."/>
            <person name="Zeng Q."/>
            <person name="Gargeya S."/>
            <person name="Fitzgerald M."/>
            <person name="Abouelleil A."/>
            <person name="Alvarado L."/>
            <person name="Chapman S.B."/>
            <person name="Gainer-Dewar J."/>
            <person name="Goldberg J."/>
            <person name="Griggs A."/>
            <person name="Gujja S."/>
            <person name="Hansen M."/>
            <person name="Howarth C."/>
            <person name="Imamovic A."/>
            <person name="Ireland A."/>
            <person name="Larimer J."/>
            <person name="McCowan C."/>
            <person name="Murphy C."/>
            <person name="Pearson M."/>
            <person name="Poon T.W."/>
            <person name="Priest M."/>
            <person name="Roberts A."/>
            <person name="Saif S."/>
            <person name="Shea T."/>
            <person name="Sykes S."/>
            <person name="Wortman J."/>
            <person name="Nusbaum C."/>
            <person name="Birren B."/>
        </authorList>
    </citation>
    <scope>NUCLEOTIDE SEQUENCE [LARGE SCALE GENOMIC DNA]</scope>
    <source>
        <strain evidence="2">CJ02B3</strain>
    </source>
</reference>
<organism evidence="3">
    <name type="scientific">Phytophthora nicotianae</name>
    <name type="common">Potato buckeye rot agent</name>
    <name type="synonym">Phytophthora parasitica</name>
    <dbReference type="NCBI Taxonomy" id="4792"/>
    <lineage>
        <taxon>Eukaryota</taxon>
        <taxon>Sar</taxon>
        <taxon>Stramenopiles</taxon>
        <taxon>Oomycota</taxon>
        <taxon>Peronosporomycetes</taxon>
        <taxon>Peronosporales</taxon>
        <taxon>Peronosporaceae</taxon>
        <taxon>Phytophthora</taxon>
    </lineage>
</organism>
<dbReference type="EMBL" id="KI689709">
    <property type="protein sequence ID" value="ETK71894.1"/>
    <property type="molecule type" value="Genomic_DNA"/>
</dbReference>
<dbReference type="Proteomes" id="UP000053864">
    <property type="component" value="Unassembled WGS sequence"/>
</dbReference>
<gene>
    <name evidence="4" type="ORF">L914_20676</name>
    <name evidence="2" type="ORF">L915_20928</name>
    <name evidence="3" type="ORF">L916_20810</name>
</gene>
<evidence type="ECO:0000313" key="2">
    <source>
        <dbReference type="EMBL" id="ETK71894.1"/>
    </source>
</evidence>
<evidence type="ECO:0000313" key="3">
    <source>
        <dbReference type="EMBL" id="ETL25317.1"/>
    </source>
</evidence>
<dbReference type="EMBL" id="KI696473">
    <property type="protein sequence ID" value="ETM31815.1"/>
    <property type="molecule type" value="Genomic_DNA"/>
</dbReference>
<dbReference type="Proteomes" id="UP000054532">
    <property type="component" value="Unassembled WGS sequence"/>
</dbReference>
<accession>W2HVU2</accession>
<feature type="region of interest" description="Disordered" evidence="1">
    <location>
        <begin position="1"/>
        <end position="38"/>
    </location>
</feature>
<protein>
    <submittedName>
        <fullName evidence="3">Uncharacterized protein</fullName>
    </submittedName>
</protein>
<evidence type="ECO:0000313" key="4">
    <source>
        <dbReference type="EMBL" id="ETM31815.1"/>
    </source>
</evidence>
<name>W2HVU2_PHYNI</name>
<reference evidence="4" key="3">
    <citation type="submission" date="2013-11" db="EMBL/GenBank/DDBJ databases">
        <title>The Genome Sequence of Phytophthora parasitica IAC_01/95.</title>
        <authorList>
            <consortium name="The Broad Institute Genomics Platform"/>
            <person name="Russ C."/>
            <person name="Tyler B."/>
            <person name="Panabieres F."/>
            <person name="Shan W."/>
            <person name="Tripathy S."/>
            <person name="Grunwald N."/>
            <person name="Machado M."/>
            <person name="Johnson C.S."/>
            <person name="Arredondo F."/>
            <person name="Hong C."/>
            <person name="Coffey M."/>
            <person name="Young S.K."/>
            <person name="Zeng Q."/>
            <person name="Gargeya S."/>
            <person name="Fitzgerald M."/>
            <person name="Abouelleil A."/>
            <person name="Alvarado L."/>
            <person name="Chapman S.B."/>
            <person name="Gainer-Dewar J."/>
            <person name="Goldberg J."/>
            <person name="Griggs A."/>
            <person name="Gujja S."/>
            <person name="Hansen M."/>
            <person name="Howarth C."/>
            <person name="Imamovic A."/>
            <person name="Ireland A."/>
            <person name="Larimer J."/>
            <person name="McCowan C."/>
            <person name="Murphy C."/>
            <person name="Pearson M."/>
            <person name="Poon T.W."/>
            <person name="Priest M."/>
            <person name="Roberts A."/>
            <person name="Saif S."/>
            <person name="Shea T."/>
            <person name="Sykes S."/>
            <person name="Wortman J."/>
            <person name="Nusbaum C."/>
            <person name="Birren B."/>
        </authorList>
    </citation>
    <scope>NUCLEOTIDE SEQUENCE [LARGE SCALE GENOMIC DNA]</scope>
    <source>
        <strain evidence="4">IAC_01/95</strain>
    </source>
</reference>
<proteinExistence type="predicted"/>
<evidence type="ECO:0000256" key="1">
    <source>
        <dbReference type="SAM" id="MobiDB-lite"/>
    </source>
</evidence>
<dbReference type="Proteomes" id="UP000053236">
    <property type="component" value="Unassembled WGS sequence"/>
</dbReference>
<feature type="compositionally biased region" description="Polar residues" evidence="1">
    <location>
        <begin position="1"/>
        <end position="17"/>
    </location>
</feature>
<dbReference type="EMBL" id="KI676530">
    <property type="protein sequence ID" value="ETL25317.1"/>
    <property type="molecule type" value="Genomic_DNA"/>
</dbReference>
<reference evidence="3" key="2">
    <citation type="submission" date="2013-11" db="EMBL/GenBank/DDBJ databases">
        <title>The Genome Sequence of Phytophthora parasitica CJ05E6.</title>
        <authorList>
            <consortium name="The Broad Institute Genomics Platform"/>
            <person name="Russ C."/>
            <person name="Tyler B."/>
            <person name="Panabieres F."/>
            <person name="Shan W."/>
            <person name="Tripathy S."/>
            <person name="Grunwald N."/>
            <person name="Machado M."/>
            <person name="Johnson C.S."/>
            <person name="Arredondo F."/>
            <person name="Hong C."/>
            <person name="Coffey M."/>
            <person name="Young S.K."/>
            <person name="Zeng Q."/>
            <person name="Gargeya S."/>
            <person name="Fitzgerald M."/>
            <person name="Abouelleil A."/>
            <person name="Alvarado L."/>
            <person name="Chapman S.B."/>
            <person name="Gainer-Dewar J."/>
            <person name="Goldberg J."/>
            <person name="Griggs A."/>
            <person name="Gujja S."/>
            <person name="Hansen M."/>
            <person name="Howarth C."/>
            <person name="Imamovic A."/>
            <person name="Ireland A."/>
            <person name="Larimer J."/>
            <person name="McCowan C."/>
            <person name="Murphy C."/>
            <person name="Pearson M."/>
            <person name="Poon T.W."/>
            <person name="Priest M."/>
            <person name="Roberts A."/>
            <person name="Saif S."/>
            <person name="Shea T."/>
            <person name="Sykes S."/>
            <person name="Wortman J."/>
            <person name="Nusbaum C."/>
            <person name="Birren B."/>
        </authorList>
    </citation>
    <scope>NUCLEOTIDE SEQUENCE [LARGE SCALE GENOMIC DNA]</scope>
    <source>
        <strain evidence="3">CJ05E6</strain>
    </source>
</reference>